<dbReference type="NCBIfam" id="TIGR00530">
    <property type="entry name" value="AGP_acyltrn"/>
    <property type="match status" value="1"/>
</dbReference>
<dbReference type="GO" id="GO:0003841">
    <property type="term" value="F:1-acylglycerol-3-phosphate O-acyltransferase activity"/>
    <property type="evidence" value="ECO:0007669"/>
    <property type="project" value="UniProtKB-UniRule"/>
</dbReference>
<comment type="similarity">
    <text evidence="4 9">Belongs to the 1-acyl-sn-glycerol-3-phosphate acyltransferase family.</text>
</comment>
<proteinExistence type="inferred from homology"/>
<keyword evidence="7 9" id="KW-0808">Transferase</keyword>
<evidence type="ECO:0000313" key="13">
    <source>
        <dbReference type="Proteomes" id="UP000076586"/>
    </source>
</evidence>
<comment type="caution">
    <text evidence="12">The sequence shown here is derived from an EMBL/GenBank/DDBJ whole genome shotgun (WGS) entry which is preliminary data.</text>
</comment>
<comment type="domain">
    <text evidence="9">The HXXXXD motif is essential for acyltransferase activity and may constitute the binding site for the phosphate moiety of the glycerol-3-phosphate.</text>
</comment>
<dbReference type="Proteomes" id="UP000076586">
    <property type="component" value="Unassembled WGS sequence"/>
</dbReference>
<dbReference type="Pfam" id="PF01553">
    <property type="entry name" value="Acyltransferase"/>
    <property type="match status" value="1"/>
</dbReference>
<evidence type="ECO:0000256" key="6">
    <source>
        <dbReference type="ARBA" id="ARBA00016139"/>
    </source>
</evidence>
<keyword evidence="9" id="KW-0594">Phospholipid biosynthesis</keyword>
<keyword evidence="9" id="KW-0443">Lipid metabolism</keyword>
<keyword evidence="10" id="KW-0472">Membrane</keyword>
<evidence type="ECO:0000256" key="8">
    <source>
        <dbReference type="ARBA" id="ARBA00023315"/>
    </source>
</evidence>
<name>A0A170ZUR0_9BACT</name>
<evidence type="ECO:0000256" key="2">
    <source>
        <dbReference type="ARBA" id="ARBA00004728"/>
    </source>
</evidence>
<sequence length="241" mass="27555">MKRRFNPVLFLYQWLIFIPLFAVATVLTALFTMLFAALFRDKEITYLPARAWSRFACYGMFITVHVEGAENISKEESYIFAANHQSGYDIFLVYGWLDSRFKWIMKKELRKIPLVGAACEAAGHIFIDRTSPMSAKKSIDDASRKLVNGSSVVIFPEGTRSKDGKLGKFKRGAFFLASEIKLPIVPLTIKGTYKALPIWSYLIHPAKLTLVIHKPIPYEPLFDQDQQLLIERVRTEVEKGI</sequence>
<reference evidence="13" key="2">
    <citation type="journal article" date="2017" name="Genome Announc.">
        <title>Draft genome sequence of Paludibacter jiangxiensis NM7(T), a propionate-producing fermentative bacterium.</title>
        <authorList>
            <person name="Qiu Y.-L."/>
            <person name="Tourlousse D.M."/>
            <person name="Matsuura N."/>
            <person name="Ohashi A."/>
            <person name="Sekiguchi Y."/>
        </authorList>
    </citation>
    <scope>NUCLEOTIDE SEQUENCE [LARGE SCALE GENOMIC DNA]</scope>
    <source>
        <strain evidence="13">NM7</strain>
    </source>
</reference>
<dbReference type="SMART" id="SM00563">
    <property type="entry name" value="PlsC"/>
    <property type="match status" value="1"/>
</dbReference>
<dbReference type="InterPro" id="IPR004552">
    <property type="entry name" value="AGP_acyltrans"/>
</dbReference>
<keyword evidence="9" id="KW-1208">Phospholipid metabolism</keyword>
<evidence type="ECO:0000256" key="5">
    <source>
        <dbReference type="ARBA" id="ARBA00013211"/>
    </source>
</evidence>
<keyword evidence="9" id="KW-0444">Lipid biosynthesis</keyword>
<dbReference type="PANTHER" id="PTHR10434">
    <property type="entry name" value="1-ACYL-SN-GLYCEROL-3-PHOSPHATE ACYLTRANSFERASE"/>
    <property type="match status" value="1"/>
</dbReference>
<dbReference type="SUPFAM" id="SSF69593">
    <property type="entry name" value="Glycerol-3-phosphate (1)-acyltransferase"/>
    <property type="match status" value="1"/>
</dbReference>
<dbReference type="RefSeq" id="WP_068703850.1">
    <property type="nucleotide sequence ID" value="NZ_BDCR01000003.1"/>
</dbReference>
<gene>
    <name evidence="12" type="ORF">PJIAN_3338</name>
</gene>
<evidence type="ECO:0000256" key="1">
    <source>
        <dbReference type="ARBA" id="ARBA00001141"/>
    </source>
</evidence>
<feature type="transmembrane region" description="Helical" evidence="10">
    <location>
        <begin position="12"/>
        <end position="39"/>
    </location>
</feature>
<evidence type="ECO:0000256" key="4">
    <source>
        <dbReference type="ARBA" id="ARBA00008655"/>
    </source>
</evidence>
<organism evidence="12 13">
    <name type="scientific">Paludibacter jiangxiensis</name>
    <dbReference type="NCBI Taxonomy" id="681398"/>
    <lineage>
        <taxon>Bacteria</taxon>
        <taxon>Pseudomonadati</taxon>
        <taxon>Bacteroidota</taxon>
        <taxon>Bacteroidia</taxon>
        <taxon>Bacteroidales</taxon>
        <taxon>Paludibacteraceae</taxon>
        <taxon>Paludibacter</taxon>
    </lineage>
</organism>
<dbReference type="STRING" id="681398.PJIAN_3338"/>
<keyword evidence="8 9" id="KW-0012">Acyltransferase</keyword>
<dbReference type="CDD" id="cd07989">
    <property type="entry name" value="LPLAT_AGPAT-like"/>
    <property type="match status" value="1"/>
</dbReference>
<keyword evidence="10" id="KW-0812">Transmembrane</keyword>
<comment type="catalytic activity">
    <reaction evidence="1 9">
        <text>a 1-acyl-sn-glycero-3-phosphate + an acyl-CoA = a 1,2-diacyl-sn-glycero-3-phosphate + CoA</text>
        <dbReference type="Rhea" id="RHEA:19709"/>
        <dbReference type="ChEBI" id="CHEBI:57287"/>
        <dbReference type="ChEBI" id="CHEBI:57970"/>
        <dbReference type="ChEBI" id="CHEBI:58342"/>
        <dbReference type="ChEBI" id="CHEBI:58608"/>
        <dbReference type="EC" id="2.3.1.51"/>
    </reaction>
</comment>
<evidence type="ECO:0000313" key="12">
    <source>
        <dbReference type="EMBL" id="GAT63026.1"/>
    </source>
</evidence>
<accession>A0A170ZUR0</accession>
<dbReference type="OrthoDB" id="9803035at2"/>
<keyword evidence="10" id="KW-1133">Transmembrane helix</keyword>
<keyword evidence="13" id="KW-1185">Reference proteome</keyword>
<dbReference type="PANTHER" id="PTHR10434:SF66">
    <property type="entry name" value="PHOSPHOLIPID_GLYCEROL ACYLTRANSFERASE DOMAIN-CONTAINING PROTEIN"/>
    <property type="match status" value="1"/>
</dbReference>
<evidence type="ECO:0000256" key="9">
    <source>
        <dbReference type="RuleBase" id="RU361267"/>
    </source>
</evidence>
<dbReference type="AlphaFoldDB" id="A0A170ZUR0"/>
<dbReference type="EC" id="2.3.1.51" evidence="5 9"/>
<dbReference type="GO" id="GO:0006654">
    <property type="term" value="P:phosphatidic acid biosynthetic process"/>
    <property type="evidence" value="ECO:0007669"/>
    <property type="project" value="TreeGrafter"/>
</dbReference>
<evidence type="ECO:0000259" key="11">
    <source>
        <dbReference type="SMART" id="SM00563"/>
    </source>
</evidence>
<evidence type="ECO:0000256" key="3">
    <source>
        <dbReference type="ARBA" id="ARBA00005189"/>
    </source>
</evidence>
<dbReference type="GO" id="GO:0016020">
    <property type="term" value="C:membrane"/>
    <property type="evidence" value="ECO:0007669"/>
    <property type="project" value="InterPro"/>
</dbReference>
<feature type="domain" description="Phospholipid/glycerol acyltransferase" evidence="11">
    <location>
        <begin position="78"/>
        <end position="192"/>
    </location>
</feature>
<comment type="pathway">
    <text evidence="2">Phospholipid metabolism; CDP-diacylglycerol biosynthesis; CDP-diacylglycerol from sn-glycerol 3-phosphate: step 2/3.</text>
</comment>
<evidence type="ECO:0000256" key="7">
    <source>
        <dbReference type="ARBA" id="ARBA00022679"/>
    </source>
</evidence>
<evidence type="ECO:0000256" key="10">
    <source>
        <dbReference type="SAM" id="Phobius"/>
    </source>
</evidence>
<dbReference type="InterPro" id="IPR002123">
    <property type="entry name" value="Plipid/glycerol_acylTrfase"/>
</dbReference>
<comment type="pathway">
    <text evidence="3">Lipid metabolism.</text>
</comment>
<reference evidence="13" key="1">
    <citation type="submission" date="2016-04" db="EMBL/GenBank/DDBJ databases">
        <title>Draft genome sequence of Paludibacter jiangxiensis strain NM7.</title>
        <authorList>
            <person name="Qiu Y."/>
            <person name="Matsuura N."/>
            <person name="Ohashi A."/>
            <person name="Tourlousse M.D."/>
            <person name="Sekiguchi Y."/>
        </authorList>
    </citation>
    <scope>NUCLEOTIDE SEQUENCE [LARGE SCALE GENOMIC DNA]</scope>
    <source>
        <strain evidence="13">NM7</strain>
    </source>
</reference>
<protein>
    <recommendedName>
        <fullName evidence="6 9">1-acyl-sn-glycerol-3-phosphate acyltransferase</fullName>
        <ecNumber evidence="5 9">2.3.1.51</ecNumber>
    </recommendedName>
</protein>
<dbReference type="EMBL" id="BDCR01000003">
    <property type="protein sequence ID" value="GAT63026.1"/>
    <property type="molecule type" value="Genomic_DNA"/>
</dbReference>